<protein>
    <submittedName>
        <fullName evidence="1">Uncharacterized protein</fullName>
    </submittedName>
</protein>
<dbReference type="EMBL" id="MT145170">
    <property type="protein sequence ID" value="QJI04332.1"/>
    <property type="molecule type" value="Genomic_DNA"/>
</dbReference>
<dbReference type="AlphaFoldDB" id="A0A6M3Y2Q7"/>
<gene>
    <name evidence="1" type="ORF">TM448B07460_0004</name>
</gene>
<reference evidence="1" key="1">
    <citation type="submission" date="2020-03" db="EMBL/GenBank/DDBJ databases">
        <title>The deep terrestrial virosphere.</title>
        <authorList>
            <person name="Holmfeldt K."/>
            <person name="Nilsson E."/>
            <person name="Simone D."/>
            <person name="Lopez-Fernandez M."/>
            <person name="Wu X."/>
            <person name="de Brujin I."/>
            <person name="Lundin D."/>
            <person name="Andersson A."/>
            <person name="Bertilsson S."/>
            <person name="Dopson M."/>
        </authorList>
    </citation>
    <scope>NUCLEOTIDE SEQUENCE</scope>
    <source>
        <strain evidence="1">TM448B07460</strain>
    </source>
</reference>
<organism evidence="1">
    <name type="scientific">viral metagenome</name>
    <dbReference type="NCBI Taxonomy" id="1070528"/>
    <lineage>
        <taxon>unclassified sequences</taxon>
        <taxon>metagenomes</taxon>
        <taxon>organismal metagenomes</taxon>
    </lineage>
</organism>
<evidence type="ECO:0000313" key="1">
    <source>
        <dbReference type="EMBL" id="QJI04332.1"/>
    </source>
</evidence>
<name>A0A6M3Y2Q7_9ZZZZ</name>
<sequence>MLDRYKKEIRRRGGEIGINHAPRRDCRARDTEWRELEIVSRHRMTCPDGGRVTLSLLRVEAWRYYSRRYQPQEASLAYLCGQDDSGLWAVRVPGTLKGVSAAYEWMVPSAVRAAKLRGRKVLRQGDVWAIETSRSHNGESLRTNWYADEQLFIEGAPEHVWAPGRWLLHPEHAPVQIPFPVRFVRNRQLTTRRGTAGD</sequence>
<accession>A0A6M3Y2Q7</accession>
<proteinExistence type="predicted"/>